<reference evidence="2" key="1">
    <citation type="submission" date="2022-02" db="EMBL/GenBank/DDBJ databases">
        <authorList>
            <person name="Henning P.M."/>
            <person name="McCubbin A.G."/>
            <person name="Shore J.S."/>
        </authorList>
    </citation>
    <scope>NUCLEOTIDE SEQUENCE</scope>
    <source>
        <strain evidence="2">F60SS</strain>
        <tissue evidence="2">Leaves</tissue>
    </source>
</reference>
<proteinExistence type="predicted"/>
<keyword evidence="1" id="KW-0472">Membrane</keyword>
<name>A0A9Q0G853_9ROSI</name>
<accession>A0A9Q0G853</accession>
<protein>
    <submittedName>
        <fullName evidence="2">Uncharacterized protein</fullName>
    </submittedName>
</protein>
<dbReference type="Proteomes" id="UP001141552">
    <property type="component" value="Unassembled WGS sequence"/>
</dbReference>
<feature type="transmembrane region" description="Helical" evidence="1">
    <location>
        <begin position="46"/>
        <end position="67"/>
    </location>
</feature>
<keyword evidence="1" id="KW-1133">Transmembrane helix</keyword>
<gene>
    <name evidence="2" type="ORF">Tsubulata_022641</name>
</gene>
<evidence type="ECO:0000313" key="3">
    <source>
        <dbReference type="Proteomes" id="UP001141552"/>
    </source>
</evidence>
<keyword evidence="1" id="KW-0812">Transmembrane</keyword>
<evidence type="ECO:0000313" key="2">
    <source>
        <dbReference type="EMBL" id="KAJ4844160.1"/>
    </source>
</evidence>
<sequence>MVKKIIVCTKKGPSSSGVSIFFSFRHSNFLRTFWCDPRWAFAPPVALYNLILHDCFWTFWCVHILLVQA</sequence>
<keyword evidence="3" id="KW-1185">Reference proteome</keyword>
<organism evidence="2 3">
    <name type="scientific">Turnera subulata</name>
    <dbReference type="NCBI Taxonomy" id="218843"/>
    <lineage>
        <taxon>Eukaryota</taxon>
        <taxon>Viridiplantae</taxon>
        <taxon>Streptophyta</taxon>
        <taxon>Embryophyta</taxon>
        <taxon>Tracheophyta</taxon>
        <taxon>Spermatophyta</taxon>
        <taxon>Magnoliopsida</taxon>
        <taxon>eudicotyledons</taxon>
        <taxon>Gunneridae</taxon>
        <taxon>Pentapetalae</taxon>
        <taxon>rosids</taxon>
        <taxon>fabids</taxon>
        <taxon>Malpighiales</taxon>
        <taxon>Passifloraceae</taxon>
        <taxon>Turnera</taxon>
    </lineage>
</organism>
<comment type="caution">
    <text evidence="2">The sequence shown here is derived from an EMBL/GenBank/DDBJ whole genome shotgun (WGS) entry which is preliminary data.</text>
</comment>
<dbReference type="EMBL" id="JAKUCV010002034">
    <property type="protein sequence ID" value="KAJ4844160.1"/>
    <property type="molecule type" value="Genomic_DNA"/>
</dbReference>
<dbReference type="AlphaFoldDB" id="A0A9Q0G853"/>
<reference evidence="2" key="2">
    <citation type="journal article" date="2023" name="Plants (Basel)">
        <title>Annotation of the Turnera subulata (Passifloraceae) Draft Genome Reveals the S-Locus Evolved after the Divergence of Turneroideae from Passifloroideae in a Stepwise Manner.</title>
        <authorList>
            <person name="Henning P.M."/>
            <person name="Roalson E.H."/>
            <person name="Mir W."/>
            <person name="McCubbin A.G."/>
            <person name="Shore J.S."/>
        </authorList>
    </citation>
    <scope>NUCLEOTIDE SEQUENCE</scope>
    <source>
        <strain evidence="2">F60SS</strain>
    </source>
</reference>
<evidence type="ECO:0000256" key="1">
    <source>
        <dbReference type="SAM" id="Phobius"/>
    </source>
</evidence>